<dbReference type="Gene3D" id="1.10.260.40">
    <property type="entry name" value="lambda repressor-like DNA-binding domains"/>
    <property type="match status" value="1"/>
</dbReference>
<dbReference type="EMBL" id="JAGDYP010000008">
    <property type="protein sequence ID" value="MBO1884864.1"/>
    <property type="molecule type" value="Genomic_DNA"/>
</dbReference>
<evidence type="ECO:0000313" key="3">
    <source>
        <dbReference type="Proteomes" id="UP000681610"/>
    </source>
</evidence>
<dbReference type="InterPro" id="IPR001387">
    <property type="entry name" value="Cro/C1-type_HTH"/>
</dbReference>
<dbReference type="SUPFAM" id="SSF47413">
    <property type="entry name" value="lambda repressor-like DNA-binding domains"/>
    <property type="match status" value="1"/>
</dbReference>
<dbReference type="RefSeq" id="WP_208059278.1">
    <property type="nucleotide sequence ID" value="NZ_JAGDYP010000008.1"/>
</dbReference>
<dbReference type="Pfam" id="PF01381">
    <property type="entry name" value="HTH_3"/>
    <property type="match status" value="1"/>
</dbReference>
<name>A0ABS3PZV0_9FLAO</name>
<keyword evidence="3" id="KW-1185">Reference proteome</keyword>
<gene>
    <name evidence="2" type="ORF">J4N46_10680</name>
</gene>
<protein>
    <submittedName>
        <fullName evidence="2">Helix-turn-helix transcriptional regulator</fullName>
    </submittedName>
</protein>
<organism evidence="2 3">
    <name type="scientific">Capnocytophaga bilenii</name>
    <dbReference type="NCBI Taxonomy" id="2819369"/>
    <lineage>
        <taxon>Bacteria</taxon>
        <taxon>Pseudomonadati</taxon>
        <taxon>Bacteroidota</taxon>
        <taxon>Flavobacteriia</taxon>
        <taxon>Flavobacteriales</taxon>
        <taxon>Flavobacteriaceae</taxon>
        <taxon>Capnocytophaga</taxon>
    </lineage>
</organism>
<feature type="domain" description="HTH cro/C1-type" evidence="1">
    <location>
        <begin position="4"/>
        <end position="56"/>
    </location>
</feature>
<proteinExistence type="predicted"/>
<dbReference type="Proteomes" id="UP000681610">
    <property type="component" value="Unassembled WGS sequence"/>
</dbReference>
<sequence>MLRIKEIAKEKGIALNDLANMLGITYQALNARITGNPSLKVLIELANVLDVDVRELITPTKEKTTTATPLYIKNEVGDFVECGALYLQPQCTSPESLQE</sequence>
<reference evidence="2 3" key="1">
    <citation type="submission" date="2021-03" db="EMBL/GenBank/DDBJ databases">
        <title>Isolation and description of Capnocytophaga bilenii sp. nov., a novel Capnocytophaga species, isolated from a gingivitis subject.</title>
        <authorList>
            <person name="Antezack A."/>
            <person name="Monnet-Corti V."/>
            <person name="La Scola B."/>
        </authorList>
    </citation>
    <scope>NUCLEOTIDE SEQUENCE [LARGE SCALE GENOMIC DNA]</scope>
    <source>
        <strain evidence="2 3">Marseille-Q4570</strain>
    </source>
</reference>
<dbReference type="PROSITE" id="PS50943">
    <property type="entry name" value="HTH_CROC1"/>
    <property type="match status" value="1"/>
</dbReference>
<comment type="caution">
    <text evidence="2">The sequence shown here is derived from an EMBL/GenBank/DDBJ whole genome shotgun (WGS) entry which is preliminary data.</text>
</comment>
<accession>A0ABS3PZV0</accession>
<dbReference type="SMART" id="SM00530">
    <property type="entry name" value="HTH_XRE"/>
    <property type="match status" value="1"/>
</dbReference>
<evidence type="ECO:0000313" key="2">
    <source>
        <dbReference type="EMBL" id="MBO1884864.1"/>
    </source>
</evidence>
<evidence type="ECO:0000259" key="1">
    <source>
        <dbReference type="PROSITE" id="PS50943"/>
    </source>
</evidence>
<dbReference type="InterPro" id="IPR010982">
    <property type="entry name" value="Lambda_DNA-bd_dom_sf"/>
</dbReference>
<dbReference type="CDD" id="cd00093">
    <property type="entry name" value="HTH_XRE"/>
    <property type="match status" value="1"/>
</dbReference>